<feature type="region of interest" description="Disordered" evidence="1">
    <location>
        <begin position="842"/>
        <end position="886"/>
    </location>
</feature>
<reference evidence="3 4" key="1">
    <citation type="submission" date="2025-04" db="UniProtKB">
        <authorList>
            <consortium name="RefSeq"/>
        </authorList>
    </citation>
    <scope>IDENTIFICATION</scope>
    <source>
        <tissue evidence="3 4">Blood</tissue>
    </source>
</reference>
<gene>
    <name evidence="3 4 5 6 7 8" type="primary">JCAD</name>
</gene>
<feature type="compositionally biased region" description="Basic and acidic residues" evidence="1">
    <location>
        <begin position="1275"/>
        <end position="1284"/>
    </location>
</feature>
<protein>
    <submittedName>
        <fullName evidence="3 4">Junctional cadherin 5-associated protein</fullName>
    </submittedName>
</protein>
<dbReference type="Pfam" id="PF15351">
    <property type="entry name" value="JCAD"/>
    <property type="match status" value="1"/>
</dbReference>
<sequence length="1343" mass="149890">MFSVEDLLISHGYKLSKNSTSLYENRCDGYQHEGAEKSAHGTLNGFPAKSRAYTCVKKPATKSYLNDNESGYVSQGQQPGYHQDVWSLANTHASEGRFYDQPQLASSHPKTDKDLAYWRRRGQDFSILFGCTETGDSEMKGIAAPRALHGHDKESQWEVGGGTERMRPTGLQENWKTPADYRWQSLRAEAWNPPTKLGRLLSDGDRERLLQDSYSARHGEATVASRNKGKSQSLPRVLSPESLRCIEMPSSVNNHSLSRTKTTSCPQARLAQESSKRLEPTAHFLPLPKPKYGRPLKPPPYELHRQTRGMLEPTLLPDGQQKDEAVSLTKGNEQSQDACAQDSCLEPPVYIPPPCYKSPAQQSIDQYLPSKVPEYDACFNNGLQHPVERAILSYQPSVSNFGTREQHCKDEQIPQDKKRHRKHAESYLSSVQYIPFDDPRIRHIKVAHTDSLQEGASRMRDANRISPCAFQESAQVELEHDSAFLDTSDSFNTAAVKCSQFSDSSVHSSRWLAESNVDQDNSALPIQRNCYDAGNDRSHKYPKSRPLAQSPPTEAPCETVTKIKTFEPGMAVQSRRSSKKKMNETIFCLVSVPVKAELNLPDTDRNNNLTQGADEKNGFDNSRVLQEQSLLSTSSTDLELQALTGNMTHKNELPKQELWRPEFKQMNDLRLLQPAKHKELQYSGSWPGDQYKDQQTQTSFTEEPKLLQLSHSLGPSRSTKGPATQWLRNAVPTTESVTLATLTADDRKRQQDAYRVKGKVDLGPSSSKVCSRTAARAPEACQKNPPCASCASLPGQERETSSVLREEASAACSSKELFGQFLLKPVGRRPWDVISELESFNKELQEQEESSEDGVENEDKQKRGEEKEGTPEGGTCRTEGMSQGGRPTVQLETDMLVAPVFQQVREKSKAEHLSQSESLNAWVIDGLHINARSQSCLQAKEAGESVRPADGYVTAEPRKQEVEERVIKQAMTTPRPIAKILLDSYSDEEHYNPFNGIRFRETAQVKNHRDDEVDFDRIKNNTVPWNNLALERGSGVCLSLSDRNHGLSEPDLRSVGLESGHAPGTEQLDCYGEGEVTEIPPNESLQARAARILGIEVAVESLVSDSSALQDEHFHSDNTPESLELSAERALGSKREAEVTSSEGRRKCGWTESSLFIGDRNVTLRSVENQKSEQEAVLDKPHFEHHKGLYRQGENQTTSLESVVLPFSERNLVHWGAEKKARSTSKVIETLQGKLASPPSRAAVDRLVRMKEVDSVSRMRRLSIKNADSVEDGEEQTKGVEERGSNGSLASNELTRKMSHGSSVSKRIISLAENGLLDNISDRKAGRDLFCLDAYDPTRVERV</sequence>
<feature type="compositionally biased region" description="Acidic residues" evidence="1">
    <location>
        <begin position="846"/>
        <end position="856"/>
    </location>
</feature>
<accession>A0AA97K1L3</accession>
<dbReference type="RefSeq" id="XP_054847449.1">
    <property type="nucleotide sequence ID" value="XM_054991474.1"/>
</dbReference>
<evidence type="ECO:0000313" key="8">
    <source>
        <dbReference type="RefSeq" id="XP_054847453.1"/>
    </source>
</evidence>
<evidence type="ECO:0000313" key="7">
    <source>
        <dbReference type="RefSeq" id="XP_054847452.1"/>
    </source>
</evidence>
<name>A0AA97K1L3_EUBMA</name>
<feature type="region of interest" description="Disordered" evidence="1">
    <location>
        <begin position="1267"/>
        <end position="1298"/>
    </location>
</feature>
<evidence type="ECO:0000313" key="6">
    <source>
        <dbReference type="RefSeq" id="XP_054847451.1"/>
    </source>
</evidence>
<dbReference type="GO" id="GO:0032587">
    <property type="term" value="C:ruffle membrane"/>
    <property type="evidence" value="ECO:0007669"/>
    <property type="project" value="TreeGrafter"/>
</dbReference>
<dbReference type="PANTHER" id="PTHR34757">
    <property type="entry name" value="JUNCTIONAL PROTEIN ASSOCIATED WITH CORONARY ARTERY DISEASE"/>
    <property type="match status" value="1"/>
</dbReference>
<evidence type="ECO:0000313" key="5">
    <source>
        <dbReference type="RefSeq" id="XP_054847450.1"/>
    </source>
</evidence>
<dbReference type="GeneID" id="129337619"/>
<dbReference type="RefSeq" id="XP_054847451.1">
    <property type="nucleotide sequence ID" value="XM_054991476.1"/>
</dbReference>
<dbReference type="KEGG" id="emc:129337619"/>
<feature type="region of interest" description="Disordered" evidence="1">
    <location>
        <begin position="534"/>
        <end position="556"/>
    </location>
</feature>
<organism evidence="2 7">
    <name type="scientific">Eublepharis macularius</name>
    <name type="common">Leopard gecko</name>
    <name type="synonym">Cyrtodactylus macularius</name>
    <dbReference type="NCBI Taxonomy" id="481883"/>
    <lineage>
        <taxon>Eukaryota</taxon>
        <taxon>Metazoa</taxon>
        <taxon>Chordata</taxon>
        <taxon>Craniata</taxon>
        <taxon>Vertebrata</taxon>
        <taxon>Euteleostomi</taxon>
        <taxon>Lepidosauria</taxon>
        <taxon>Squamata</taxon>
        <taxon>Bifurcata</taxon>
        <taxon>Gekkota</taxon>
        <taxon>Eublepharidae</taxon>
        <taxon>Eublepharinae</taxon>
        <taxon>Eublepharis</taxon>
    </lineage>
</organism>
<evidence type="ECO:0000313" key="4">
    <source>
        <dbReference type="RefSeq" id="XP_054847449.1"/>
    </source>
</evidence>
<feature type="region of interest" description="Disordered" evidence="1">
    <location>
        <begin position="217"/>
        <end position="236"/>
    </location>
</feature>
<dbReference type="RefSeq" id="XP_054847448.1">
    <property type="nucleotide sequence ID" value="XM_054991473.1"/>
</dbReference>
<dbReference type="RefSeq" id="XP_054847452.1">
    <property type="nucleotide sequence ID" value="XM_054991477.1"/>
</dbReference>
<feature type="compositionally biased region" description="Basic and acidic residues" evidence="1">
    <location>
        <begin position="857"/>
        <end position="870"/>
    </location>
</feature>
<keyword evidence="2" id="KW-1185">Reference proteome</keyword>
<evidence type="ECO:0000313" key="2">
    <source>
        <dbReference type="Proteomes" id="UP001190640"/>
    </source>
</evidence>
<evidence type="ECO:0000256" key="1">
    <source>
        <dbReference type="SAM" id="MobiDB-lite"/>
    </source>
</evidence>
<dbReference type="GO" id="GO:0005912">
    <property type="term" value="C:adherens junction"/>
    <property type="evidence" value="ECO:0007669"/>
    <property type="project" value="TreeGrafter"/>
</dbReference>
<feature type="region of interest" description="Disordered" evidence="1">
    <location>
        <begin position="150"/>
        <end position="170"/>
    </location>
</feature>
<dbReference type="GO" id="GO:1903589">
    <property type="term" value="P:positive regulation of blood vessel endothelial cell proliferation involved in sprouting angiogenesis"/>
    <property type="evidence" value="ECO:0007669"/>
    <property type="project" value="TreeGrafter"/>
</dbReference>
<evidence type="ECO:0000313" key="3">
    <source>
        <dbReference type="RefSeq" id="XP_054847448.1"/>
    </source>
</evidence>
<proteinExistence type="predicted"/>
<dbReference type="CTD" id="57608"/>
<dbReference type="PANTHER" id="PTHR34757:SF1">
    <property type="entry name" value="JUNCTIONAL CADHERIN 5-ASSOCIATED PROTEIN"/>
    <property type="match status" value="1"/>
</dbReference>
<dbReference type="InterPro" id="IPR028221">
    <property type="entry name" value="JCAD"/>
</dbReference>
<dbReference type="Proteomes" id="UP001190640">
    <property type="component" value="Chromosome 11"/>
</dbReference>
<dbReference type="RefSeq" id="XP_054847453.1">
    <property type="nucleotide sequence ID" value="XM_054991478.1"/>
</dbReference>
<dbReference type="RefSeq" id="XP_054847450.1">
    <property type="nucleotide sequence ID" value="XM_054991475.1"/>
</dbReference>